<protein>
    <submittedName>
        <fullName evidence="1">Putative damage-inducible protein DinB</fullName>
    </submittedName>
</protein>
<reference evidence="1 2" key="1">
    <citation type="submission" date="2020-08" db="EMBL/GenBank/DDBJ databases">
        <title>Sequencing the genomes of 1000 actinobacteria strains.</title>
        <authorList>
            <person name="Klenk H.-P."/>
        </authorList>
    </citation>
    <scope>NUCLEOTIDE SEQUENCE [LARGE SCALE GENOMIC DNA]</scope>
    <source>
        <strain evidence="1 2">DSM 44320</strain>
    </source>
</reference>
<dbReference type="SUPFAM" id="SSF109854">
    <property type="entry name" value="DinB/YfiT-like putative metalloenzymes"/>
    <property type="match status" value="1"/>
</dbReference>
<dbReference type="AlphaFoldDB" id="A0A7W5Y6V6"/>
<gene>
    <name evidence="1" type="ORF">FHR33_002448</name>
</gene>
<dbReference type="GeneID" id="95388942"/>
<dbReference type="Gene3D" id="1.20.120.450">
    <property type="entry name" value="dinb family like domain"/>
    <property type="match status" value="1"/>
</dbReference>
<accession>A0A7W5Y6V6</accession>
<organism evidence="1 2">
    <name type="scientific">Nonomuraea dietziae</name>
    <dbReference type="NCBI Taxonomy" id="65515"/>
    <lineage>
        <taxon>Bacteria</taxon>
        <taxon>Bacillati</taxon>
        <taxon>Actinomycetota</taxon>
        <taxon>Actinomycetes</taxon>
        <taxon>Streptosporangiales</taxon>
        <taxon>Streptosporangiaceae</taxon>
        <taxon>Nonomuraea</taxon>
    </lineage>
</organism>
<dbReference type="InterPro" id="IPR034660">
    <property type="entry name" value="DinB/YfiT-like"/>
</dbReference>
<dbReference type="InterPro" id="IPR007061">
    <property type="entry name" value="MST-like"/>
</dbReference>
<dbReference type="RefSeq" id="WP_312895486.1">
    <property type="nucleotide sequence ID" value="NZ_BAAAXX010000040.1"/>
</dbReference>
<evidence type="ECO:0000313" key="2">
    <source>
        <dbReference type="Proteomes" id="UP000579945"/>
    </source>
</evidence>
<sequence>MTWIAPEIERVGGSKTGDERALLQGMLDWYRATLLQKCAGLTGEQLATATVPPSNLTLLGMVRHMTKVERTWFRRRFSGEAVEMAYSTPEWKDADFEDLDPADAALDHARLIEEWKLADAAVARASLDDTFVHDDGEEISLRLIYVHLIAEYARHSGHADLVRERLDGVTGA</sequence>
<evidence type="ECO:0000313" key="1">
    <source>
        <dbReference type="EMBL" id="MBB3726588.1"/>
    </source>
</evidence>
<comment type="caution">
    <text evidence="1">The sequence shown here is derived from an EMBL/GenBank/DDBJ whole genome shotgun (WGS) entry which is preliminary data.</text>
</comment>
<keyword evidence="2" id="KW-1185">Reference proteome</keyword>
<dbReference type="Proteomes" id="UP000579945">
    <property type="component" value="Unassembled WGS sequence"/>
</dbReference>
<dbReference type="Pfam" id="PF04978">
    <property type="entry name" value="MST"/>
    <property type="match status" value="1"/>
</dbReference>
<name>A0A7W5Y6V6_9ACTN</name>
<proteinExistence type="predicted"/>
<dbReference type="EMBL" id="JACIBV010000001">
    <property type="protein sequence ID" value="MBB3726588.1"/>
    <property type="molecule type" value="Genomic_DNA"/>
</dbReference>